<dbReference type="RefSeq" id="WP_014827415.1">
    <property type="nucleotide sequence ID" value="NC_018068.1"/>
</dbReference>
<organism evidence="1 2">
    <name type="scientific">Desulfosporosinus acidiphilus (strain DSM 22704 / JCM 16185 / SJ4)</name>
    <dbReference type="NCBI Taxonomy" id="646529"/>
    <lineage>
        <taxon>Bacteria</taxon>
        <taxon>Bacillati</taxon>
        <taxon>Bacillota</taxon>
        <taxon>Clostridia</taxon>
        <taxon>Eubacteriales</taxon>
        <taxon>Desulfitobacteriaceae</taxon>
        <taxon>Desulfosporosinus</taxon>
    </lineage>
</organism>
<evidence type="ECO:0000313" key="2">
    <source>
        <dbReference type="Proteomes" id="UP000002892"/>
    </source>
</evidence>
<dbReference type="HOGENOM" id="CLU_1352798_0_0_9"/>
<name>I4D6J2_DESAJ</name>
<protein>
    <submittedName>
        <fullName evidence="1">Uncharacterized protein</fullName>
    </submittedName>
</protein>
<dbReference type="EMBL" id="CP003639">
    <property type="protein sequence ID" value="AFM41416.1"/>
    <property type="molecule type" value="Genomic_DNA"/>
</dbReference>
<reference evidence="1 2" key="1">
    <citation type="journal article" date="2012" name="J. Bacteriol.">
        <title>Complete genome sequences of Desulfosporosinus orientis DSM765T, Desulfosporosinus youngiae DSM17734T, Desulfosporosinus meridiei DSM13257T, and Desulfosporosinus acidiphilus DSM22704T.</title>
        <authorList>
            <person name="Pester M."/>
            <person name="Brambilla E."/>
            <person name="Alazard D."/>
            <person name="Rattei T."/>
            <person name="Weinmaier T."/>
            <person name="Han J."/>
            <person name="Lucas S."/>
            <person name="Lapidus A."/>
            <person name="Cheng J.F."/>
            <person name="Goodwin L."/>
            <person name="Pitluck S."/>
            <person name="Peters L."/>
            <person name="Ovchinnikova G."/>
            <person name="Teshima H."/>
            <person name="Detter J.C."/>
            <person name="Han C.S."/>
            <person name="Tapia R."/>
            <person name="Land M.L."/>
            <person name="Hauser L."/>
            <person name="Kyrpides N.C."/>
            <person name="Ivanova N.N."/>
            <person name="Pagani I."/>
            <person name="Huntmann M."/>
            <person name="Wei C.L."/>
            <person name="Davenport K.W."/>
            <person name="Daligault H."/>
            <person name="Chain P.S."/>
            <person name="Chen A."/>
            <person name="Mavromatis K."/>
            <person name="Markowitz V."/>
            <person name="Szeto E."/>
            <person name="Mikhailova N."/>
            <person name="Pati A."/>
            <person name="Wagner M."/>
            <person name="Woyke T."/>
            <person name="Ollivier B."/>
            <person name="Klenk H.P."/>
            <person name="Spring S."/>
            <person name="Loy A."/>
        </authorList>
    </citation>
    <scope>NUCLEOTIDE SEQUENCE [LARGE SCALE GENOMIC DNA]</scope>
    <source>
        <strain evidence="2">DSM 22704 / JCM 16185 / SJ4</strain>
    </source>
</reference>
<accession>I4D6J2</accession>
<gene>
    <name evidence="1" type="ordered locus">Desaci_2468</name>
</gene>
<keyword evidence="2" id="KW-1185">Reference proteome</keyword>
<evidence type="ECO:0000313" key="1">
    <source>
        <dbReference type="EMBL" id="AFM41416.1"/>
    </source>
</evidence>
<proteinExistence type="predicted"/>
<sequence length="202" mass="23175">MQSQNRRADVTETWRNVVNQISQVPFWGSPKTLLQGTAETMDKEYRQEVLKLIEDFSEKMYAFRHQGTLVIAQFMESPPKNFQEGVQRSKNVQARMSKIAADISKIEFPNEVIVKGKKYNIKNEQGSINEIKDNFVKGFTLTSKGYDYVPPYIAGQNTNALNQMRASFRKADENFLKGIFDLEALKAKYSEPTGNNNIKTFN</sequence>
<dbReference type="AlphaFoldDB" id="I4D6J2"/>
<dbReference type="KEGG" id="dai:Desaci_2468"/>
<dbReference type="Proteomes" id="UP000002892">
    <property type="component" value="Chromosome"/>
</dbReference>